<dbReference type="InterPro" id="IPR036689">
    <property type="entry name" value="ESAT-6-like_sf"/>
</dbReference>
<dbReference type="SUPFAM" id="SSF140453">
    <property type="entry name" value="EsxAB dimer-like"/>
    <property type="match status" value="1"/>
</dbReference>
<evidence type="ECO:0008006" key="3">
    <source>
        <dbReference type="Google" id="ProtNLM"/>
    </source>
</evidence>
<dbReference type="STRING" id="67356.AQJ84_29125"/>
<dbReference type="EMBL" id="LGUS01000189">
    <property type="protein sequence ID" value="KOG31954.1"/>
    <property type="molecule type" value="Genomic_DNA"/>
</dbReference>
<dbReference type="PATRIC" id="fig|67356.5.peg.6233"/>
<dbReference type="Proteomes" id="UP000037251">
    <property type="component" value="Unassembled WGS sequence"/>
</dbReference>
<accession>A0A0L8L1L0</accession>
<name>A0A0L8L1L0_9ACTN</name>
<keyword evidence="2" id="KW-1185">Reference proteome</keyword>
<protein>
    <recommendedName>
        <fullName evidence="3">WXG100 family type VII secretion target</fullName>
    </recommendedName>
</protein>
<dbReference type="eggNOG" id="ENOG50341Y0">
    <property type="taxonomic scope" value="Bacteria"/>
</dbReference>
<evidence type="ECO:0000313" key="2">
    <source>
        <dbReference type="Proteomes" id="UP000037251"/>
    </source>
</evidence>
<organism evidence="1 2">
    <name type="scientific">Streptomyces resistomycificus</name>
    <dbReference type="NCBI Taxonomy" id="67356"/>
    <lineage>
        <taxon>Bacteria</taxon>
        <taxon>Bacillati</taxon>
        <taxon>Actinomycetota</taxon>
        <taxon>Actinomycetes</taxon>
        <taxon>Kitasatosporales</taxon>
        <taxon>Streptomycetaceae</taxon>
        <taxon>Streptomyces</taxon>
        <taxon>Streptomyces aurantiacus group</taxon>
    </lineage>
</organism>
<reference evidence="2" key="1">
    <citation type="submission" date="2015-07" db="EMBL/GenBank/DDBJ databases">
        <authorList>
            <person name="Ju K.-S."/>
            <person name="Doroghazi J.R."/>
            <person name="Metcalf W.W."/>
        </authorList>
    </citation>
    <scope>NUCLEOTIDE SEQUENCE [LARGE SCALE GENOMIC DNA]</scope>
    <source>
        <strain evidence="2">NRRL 2290</strain>
    </source>
</reference>
<dbReference type="AlphaFoldDB" id="A0A0L8L1L0"/>
<comment type="caution">
    <text evidence="1">The sequence shown here is derived from an EMBL/GenBank/DDBJ whole genome shotgun (WGS) entry which is preliminary data.</text>
</comment>
<sequence length="112" mass="12470">MAEGQKLSNSEVILLEKEMVERYESMRGTLSSLQGTLDTMEVHWQGIGAAAFNSKQVEINERVKHIGALLTWFLDNINETRNINSTGEDAIRASMQSIDVEYGGEKSALSSY</sequence>
<evidence type="ECO:0000313" key="1">
    <source>
        <dbReference type="EMBL" id="KOG31954.1"/>
    </source>
</evidence>
<proteinExistence type="predicted"/>
<dbReference type="RefSeq" id="WP_030041119.1">
    <property type="nucleotide sequence ID" value="NZ_KL575605.1"/>
</dbReference>
<gene>
    <name evidence="1" type="ORF">ADK37_29200</name>
</gene>
<dbReference type="Gene3D" id="1.10.287.1060">
    <property type="entry name" value="ESAT-6-like"/>
    <property type="match status" value="1"/>
</dbReference>